<dbReference type="InterPro" id="IPR036034">
    <property type="entry name" value="PDZ_sf"/>
</dbReference>
<comment type="similarity">
    <text evidence="3 11">Belongs to the peptidase M50B family.</text>
</comment>
<comment type="subcellular location">
    <subcellularLocation>
        <location evidence="2">Membrane</location>
        <topology evidence="2">Multi-pass membrane protein</topology>
    </subcellularLocation>
</comment>
<comment type="caution">
    <text evidence="13">The sequence shown here is derived from an EMBL/GenBank/DDBJ whole genome shotgun (WGS) entry which is preliminary data.</text>
</comment>
<evidence type="ECO:0000313" key="13">
    <source>
        <dbReference type="EMBL" id="MSS58751.1"/>
    </source>
</evidence>
<keyword evidence="7 11" id="KW-0862">Zinc</keyword>
<evidence type="ECO:0000256" key="3">
    <source>
        <dbReference type="ARBA" id="ARBA00007931"/>
    </source>
</evidence>
<dbReference type="InterPro" id="IPR004387">
    <property type="entry name" value="Pept_M50_Zn"/>
</dbReference>
<dbReference type="Proteomes" id="UP000461880">
    <property type="component" value="Unassembled WGS sequence"/>
</dbReference>
<proteinExistence type="inferred from homology"/>
<evidence type="ECO:0000313" key="14">
    <source>
        <dbReference type="Proteomes" id="UP000461880"/>
    </source>
</evidence>
<dbReference type="PANTHER" id="PTHR42837:SF2">
    <property type="entry name" value="MEMBRANE METALLOPROTEASE ARASP2, CHLOROPLASTIC-RELATED"/>
    <property type="match status" value="1"/>
</dbReference>
<dbReference type="Pfam" id="PF02163">
    <property type="entry name" value="Peptidase_M50"/>
    <property type="match status" value="1"/>
</dbReference>
<dbReference type="GO" id="GO:0004222">
    <property type="term" value="F:metalloendopeptidase activity"/>
    <property type="evidence" value="ECO:0007669"/>
    <property type="project" value="InterPro"/>
</dbReference>
<keyword evidence="5 11" id="KW-0812">Transmembrane</keyword>
<evidence type="ECO:0000256" key="5">
    <source>
        <dbReference type="ARBA" id="ARBA00022692"/>
    </source>
</evidence>
<reference evidence="13 14" key="1">
    <citation type="submission" date="2019-08" db="EMBL/GenBank/DDBJ databases">
        <title>In-depth cultivation of the pig gut microbiome towards novel bacterial diversity and tailored functional studies.</title>
        <authorList>
            <person name="Wylensek D."/>
            <person name="Hitch T.C.A."/>
            <person name="Clavel T."/>
        </authorList>
    </citation>
    <scope>NUCLEOTIDE SEQUENCE [LARGE SCALE GENOMIC DNA]</scope>
    <source>
        <strain evidence="13 14">Oil+RF-744-GAM-WT-6</strain>
    </source>
</reference>
<evidence type="ECO:0000256" key="11">
    <source>
        <dbReference type="RuleBase" id="RU362031"/>
    </source>
</evidence>
<evidence type="ECO:0000256" key="6">
    <source>
        <dbReference type="ARBA" id="ARBA00022801"/>
    </source>
</evidence>
<keyword evidence="11" id="KW-0479">Metal-binding</keyword>
<keyword evidence="8 11" id="KW-1133">Transmembrane helix</keyword>
<organism evidence="13 14">
    <name type="scientific">Stecheria intestinalis</name>
    <dbReference type="NCBI Taxonomy" id="2606630"/>
    <lineage>
        <taxon>Bacteria</taxon>
        <taxon>Bacillati</taxon>
        <taxon>Bacillota</taxon>
        <taxon>Erysipelotrichia</taxon>
        <taxon>Erysipelotrichales</taxon>
        <taxon>Erysipelotrichaceae</taxon>
        <taxon>Stecheria</taxon>
    </lineage>
</organism>
<dbReference type="Gene3D" id="2.30.42.10">
    <property type="match status" value="1"/>
</dbReference>
<dbReference type="NCBIfam" id="TIGR00054">
    <property type="entry name" value="RIP metalloprotease RseP"/>
    <property type="match status" value="1"/>
</dbReference>
<keyword evidence="9 11" id="KW-0482">Metalloprotease</keyword>
<keyword evidence="4 13" id="KW-0645">Protease</keyword>
<dbReference type="PANTHER" id="PTHR42837">
    <property type="entry name" value="REGULATOR OF SIGMA-E PROTEASE RSEP"/>
    <property type="match status" value="1"/>
</dbReference>
<evidence type="ECO:0000256" key="7">
    <source>
        <dbReference type="ARBA" id="ARBA00022833"/>
    </source>
</evidence>
<protein>
    <recommendedName>
        <fullName evidence="11">Zinc metalloprotease</fullName>
        <ecNumber evidence="11">3.4.24.-</ecNumber>
    </recommendedName>
</protein>
<evidence type="ECO:0000256" key="10">
    <source>
        <dbReference type="ARBA" id="ARBA00023136"/>
    </source>
</evidence>
<keyword evidence="10 11" id="KW-0472">Membrane</keyword>
<evidence type="ECO:0000256" key="1">
    <source>
        <dbReference type="ARBA" id="ARBA00001947"/>
    </source>
</evidence>
<dbReference type="RefSeq" id="WP_154504658.1">
    <property type="nucleotide sequence ID" value="NZ_VUMN01000016.1"/>
</dbReference>
<dbReference type="GO" id="GO:0016020">
    <property type="term" value="C:membrane"/>
    <property type="evidence" value="ECO:0007669"/>
    <property type="project" value="UniProtKB-SubCell"/>
</dbReference>
<feature type="transmembrane region" description="Helical" evidence="11">
    <location>
        <begin position="96"/>
        <end position="119"/>
    </location>
</feature>
<feature type="transmembrane region" description="Helical" evidence="11">
    <location>
        <begin position="326"/>
        <end position="345"/>
    </location>
</feature>
<gene>
    <name evidence="13" type="primary">rseP</name>
    <name evidence="13" type="ORF">FYJ51_07505</name>
</gene>
<sequence length="353" mass="39035">MTIIYFILLLTVIICIHEAGHLFAAKKFGVYCYEYSFGMGPVIWKRKKGETQYSIRAIPIGGFVAMAGEQDGDAAYPDVTVPDGRRLTDKPWWQKVIIMLAGVFMNFVLCWVIFSLIILHAGSFAVSPKAVIEEVISGGPAEAAGLEAGDEIEAIVLSDGTEYHPSTYQDLQLELSSMSDQPIQLTVLRDGKELTVSVTPEYNEEYQYYMIGIRGPSAEMKDVNLLNCWGFGAQEMWTVTKLMMSAIRNLFAGRNLNQLSGPVGIYQATEQTVSYGFSSFLFLMAELSLNVGIFNLIPLPVLDGGQVVITIAEAIAHRKLNEKVKIGLMGACWVLLIALMLFVTWNDVSRMIG</sequence>
<dbReference type="InterPro" id="IPR008915">
    <property type="entry name" value="Peptidase_M50"/>
</dbReference>
<dbReference type="EMBL" id="VUMN01000016">
    <property type="protein sequence ID" value="MSS58751.1"/>
    <property type="molecule type" value="Genomic_DNA"/>
</dbReference>
<dbReference type="SMART" id="SM00228">
    <property type="entry name" value="PDZ"/>
    <property type="match status" value="1"/>
</dbReference>
<keyword evidence="6 11" id="KW-0378">Hydrolase</keyword>
<dbReference type="EC" id="3.4.24.-" evidence="11"/>
<dbReference type="AlphaFoldDB" id="A0A7X2NSH5"/>
<evidence type="ECO:0000256" key="9">
    <source>
        <dbReference type="ARBA" id="ARBA00023049"/>
    </source>
</evidence>
<comment type="cofactor">
    <cofactor evidence="1 11">
        <name>Zn(2+)</name>
        <dbReference type="ChEBI" id="CHEBI:29105"/>
    </cofactor>
</comment>
<evidence type="ECO:0000256" key="2">
    <source>
        <dbReference type="ARBA" id="ARBA00004141"/>
    </source>
</evidence>
<dbReference type="GO" id="GO:0006508">
    <property type="term" value="P:proteolysis"/>
    <property type="evidence" value="ECO:0007669"/>
    <property type="project" value="UniProtKB-KW"/>
</dbReference>
<name>A0A7X2NSH5_9FIRM</name>
<accession>A0A7X2NSH5</accession>
<dbReference type="InterPro" id="IPR001478">
    <property type="entry name" value="PDZ"/>
</dbReference>
<feature type="domain" description="PDZ" evidence="12">
    <location>
        <begin position="110"/>
        <end position="191"/>
    </location>
</feature>
<dbReference type="GO" id="GO:0046872">
    <property type="term" value="F:metal ion binding"/>
    <property type="evidence" value="ECO:0007669"/>
    <property type="project" value="UniProtKB-KW"/>
</dbReference>
<evidence type="ECO:0000256" key="4">
    <source>
        <dbReference type="ARBA" id="ARBA00022670"/>
    </source>
</evidence>
<evidence type="ECO:0000256" key="8">
    <source>
        <dbReference type="ARBA" id="ARBA00022989"/>
    </source>
</evidence>
<keyword evidence="14" id="KW-1185">Reference proteome</keyword>
<dbReference type="CDD" id="cd23081">
    <property type="entry name" value="cpPDZ_EcRseP-like"/>
    <property type="match status" value="1"/>
</dbReference>
<dbReference type="CDD" id="cd06163">
    <property type="entry name" value="S2P-M50_PDZ_RseP-like"/>
    <property type="match status" value="1"/>
</dbReference>
<dbReference type="SUPFAM" id="SSF50156">
    <property type="entry name" value="PDZ domain-like"/>
    <property type="match status" value="1"/>
</dbReference>
<evidence type="ECO:0000259" key="12">
    <source>
        <dbReference type="SMART" id="SM00228"/>
    </source>
</evidence>